<dbReference type="InterPro" id="IPR035965">
    <property type="entry name" value="PAS-like_dom_sf"/>
</dbReference>
<dbReference type="GO" id="GO:0052621">
    <property type="term" value="F:diguanylate cyclase activity"/>
    <property type="evidence" value="ECO:0007669"/>
    <property type="project" value="UniProtKB-EC"/>
</dbReference>
<keyword evidence="5" id="KW-1185">Reference proteome</keyword>
<evidence type="ECO:0000313" key="4">
    <source>
        <dbReference type="EMBL" id="OUY06311.1"/>
    </source>
</evidence>
<comment type="caution">
    <text evidence="4">The sequence shown here is derived from an EMBL/GenBank/DDBJ whole genome shotgun (WGS) entry which is preliminary data.</text>
</comment>
<comment type="catalytic activity">
    <reaction evidence="2">
        <text>2 GTP = 3',3'-c-di-GMP + 2 diphosphate</text>
        <dbReference type="Rhea" id="RHEA:24898"/>
        <dbReference type="ChEBI" id="CHEBI:33019"/>
        <dbReference type="ChEBI" id="CHEBI:37565"/>
        <dbReference type="ChEBI" id="CHEBI:58805"/>
        <dbReference type="EC" id="2.7.7.65"/>
    </reaction>
</comment>
<sequence length="316" mass="37134">MKNIAVDKNVMSLKSYYDENPVAILDNPHIGVCLFFANGKIIYANEKFASIYQVSAQNIYEKRIHDICHYTAHHFNTFLTQLEREQHVATQEMYAHGSYYLYKIQEKYKNHQQILVVTLVDITSYKRIELVLEKNNQQLQQIRLLDRMTGLNNFTAFEHKIQEIQQHQLPQSIGMILVDIDGFKQFNQETGFDCGDIAIKKISTCLDRFSDSVEQLLFHLGRDEFIFILLNMQDWNLYTFAEQLKVEIHNLNIYFSSGVDNRLTVSLAIEKYQSGAHFDIDFFLVRLQNLMQQAKKQGGNCWIDRHIDLQYKKIDD</sequence>
<dbReference type="InterPro" id="IPR000014">
    <property type="entry name" value="PAS"/>
</dbReference>
<evidence type="ECO:0000313" key="5">
    <source>
        <dbReference type="Proteomes" id="UP000196536"/>
    </source>
</evidence>
<proteinExistence type="predicted"/>
<dbReference type="Gene3D" id="3.30.450.20">
    <property type="entry name" value="PAS domain"/>
    <property type="match status" value="1"/>
</dbReference>
<dbReference type="NCBIfam" id="TIGR00254">
    <property type="entry name" value="GGDEF"/>
    <property type="match status" value="1"/>
</dbReference>
<dbReference type="SUPFAM" id="SSF55073">
    <property type="entry name" value="Nucleotide cyclase"/>
    <property type="match status" value="1"/>
</dbReference>
<dbReference type="Pfam" id="PF00990">
    <property type="entry name" value="GGDEF"/>
    <property type="match status" value="1"/>
</dbReference>
<dbReference type="CDD" id="cd01949">
    <property type="entry name" value="GGDEF"/>
    <property type="match status" value="1"/>
</dbReference>
<evidence type="ECO:0000259" key="3">
    <source>
        <dbReference type="PROSITE" id="PS50887"/>
    </source>
</evidence>
<dbReference type="InterPro" id="IPR043128">
    <property type="entry name" value="Rev_trsase/Diguanyl_cyclase"/>
</dbReference>
<dbReference type="SUPFAM" id="SSF55785">
    <property type="entry name" value="PYP-like sensor domain (PAS domain)"/>
    <property type="match status" value="1"/>
</dbReference>
<dbReference type="Gene3D" id="3.30.70.270">
    <property type="match status" value="1"/>
</dbReference>
<dbReference type="EC" id="2.7.7.65" evidence="1"/>
<dbReference type="RefSeq" id="WP_087621314.1">
    <property type="nucleotide sequence ID" value="NZ_NEXX01000005.1"/>
</dbReference>
<gene>
    <name evidence="4" type="ORF">CAP51_13710</name>
</gene>
<evidence type="ECO:0000256" key="1">
    <source>
        <dbReference type="ARBA" id="ARBA00012528"/>
    </source>
</evidence>
<dbReference type="SMART" id="SM00267">
    <property type="entry name" value="GGDEF"/>
    <property type="match status" value="1"/>
</dbReference>
<dbReference type="Pfam" id="PF13188">
    <property type="entry name" value="PAS_8"/>
    <property type="match status" value="1"/>
</dbReference>
<dbReference type="OrthoDB" id="6676980at2"/>
<feature type="domain" description="GGDEF" evidence="3">
    <location>
        <begin position="171"/>
        <end position="307"/>
    </location>
</feature>
<dbReference type="SMART" id="SM00091">
    <property type="entry name" value="PAS"/>
    <property type="match status" value="1"/>
</dbReference>
<dbReference type="InterPro" id="IPR050469">
    <property type="entry name" value="Diguanylate_Cyclase"/>
</dbReference>
<dbReference type="PANTHER" id="PTHR45138">
    <property type="entry name" value="REGULATORY COMPONENTS OF SENSORY TRANSDUCTION SYSTEM"/>
    <property type="match status" value="1"/>
</dbReference>
<evidence type="ECO:0000256" key="2">
    <source>
        <dbReference type="ARBA" id="ARBA00034247"/>
    </source>
</evidence>
<organism evidence="4 5">
    <name type="scientific">Acinetobacter populi</name>
    <dbReference type="NCBI Taxonomy" id="1582270"/>
    <lineage>
        <taxon>Bacteria</taxon>
        <taxon>Pseudomonadati</taxon>
        <taxon>Pseudomonadota</taxon>
        <taxon>Gammaproteobacteria</taxon>
        <taxon>Moraxellales</taxon>
        <taxon>Moraxellaceae</taxon>
        <taxon>Acinetobacter</taxon>
    </lineage>
</organism>
<dbReference type="InterPro" id="IPR029787">
    <property type="entry name" value="Nucleotide_cyclase"/>
</dbReference>
<dbReference type="PANTHER" id="PTHR45138:SF9">
    <property type="entry name" value="DIGUANYLATE CYCLASE DGCM-RELATED"/>
    <property type="match status" value="1"/>
</dbReference>
<protein>
    <recommendedName>
        <fullName evidence="1">diguanylate cyclase</fullName>
        <ecNumber evidence="1">2.7.7.65</ecNumber>
    </recommendedName>
</protein>
<accession>A0A1Z9YVT3</accession>
<dbReference type="EMBL" id="NEXX01000005">
    <property type="protein sequence ID" value="OUY06311.1"/>
    <property type="molecule type" value="Genomic_DNA"/>
</dbReference>
<name>A0A1Z9YVT3_9GAMM</name>
<dbReference type="AlphaFoldDB" id="A0A1Z9YVT3"/>
<dbReference type="InterPro" id="IPR000160">
    <property type="entry name" value="GGDEF_dom"/>
</dbReference>
<reference evidence="4 5" key="1">
    <citation type="submission" date="2017-05" db="EMBL/GenBank/DDBJ databases">
        <title>Acinetobacter populi ANC 5415 (= PBJ7), whole genome shotgun sequencing project.</title>
        <authorList>
            <person name="Nemec A."/>
            <person name="Radolfova-Krizova L."/>
        </authorList>
    </citation>
    <scope>NUCLEOTIDE SEQUENCE [LARGE SCALE GENOMIC DNA]</scope>
    <source>
        <strain evidence="4 5">PBJ7</strain>
    </source>
</reference>
<dbReference type="PROSITE" id="PS50887">
    <property type="entry name" value="GGDEF"/>
    <property type="match status" value="1"/>
</dbReference>
<dbReference type="Proteomes" id="UP000196536">
    <property type="component" value="Unassembled WGS sequence"/>
</dbReference>